<gene>
    <name evidence="6" type="ordered locus">Adeh_2886</name>
</gene>
<sequence length="633" mass="69941">MRPDDAARRRSSRSLTRYDRRAMDKDHLAFMIRDSVRAHGPKTAMRYKEGGAWRSITYADLGERIRAVAKALLERGVQEGDRVGIFARNAPEWAIADFGILSAKAVSVPIYATNTTAQAEYVATDAGLKLIFVGDQAQYDKVTSFQAGGAPSPWVIAFDRTTRLSGGRSQHFDDFVRDGAASPRDAELERRLESATSDDVATIIYTSGTTGDPKGAVLTHANFFHQFRAVDARFQVGAQDRSICFLPLSHVYERLWSYYVFRSGAENDYLADPKDVVACMPELRPTAMVSVPRLYEKICAAVLDRIGKASAPRRALFRWAMAVGKEYGHRRKARRRAGPLLALRHRVADALVLSKIRDVVGGEKNFFSAGGAPLSQEVEEFFFAAGLLICQGYGLTETSPMLTCNAPGAFKFGTVGRPVLDCELRIAKDGEILARGGNVMKGYYRRPAETAAAFEDGWFKTGDVGFIDDEGFLHITDRIKDLIITSGGKNIAPQHIEAMFGSEPYVEHVAVLGDRRNYVSALVVPAFPVLEQHAREHGIGFASREELVSRPEIVALYQERIEHVNRRLAGFEQIKRFTLMPAEFTQDGGELTPTLKIKRRVVVQKHRAVIDAMYAGTANAGARPAVAPSPGRH</sequence>
<dbReference type="InterPro" id="IPR045851">
    <property type="entry name" value="AMP-bd_C_sf"/>
</dbReference>
<dbReference type="PANTHER" id="PTHR43272:SF32">
    <property type="entry name" value="AMP-DEPENDENT SYNTHETASE_LIGASE DOMAIN-CONTAINING PROTEIN"/>
    <property type="match status" value="1"/>
</dbReference>
<dbReference type="SUPFAM" id="SSF56801">
    <property type="entry name" value="Acetyl-CoA synthetase-like"/>
    <property type="match status" value="1"/>
</dbReference>
<dbReference type="Gene3D" id="3.30.300.30">
    <property type="match status" value="1"/>
</dbReference>
<dbReference type="KEGG" id="ade:Adeh_2886"/>
<proteinExistence type="predicted"/>
<dbReference type="Proteomes" id="UP000001935">
    <property type="component" value="Chromosome"/>
</dbReference>
<keyword evidence="3" id="KW-0443">Lipid metabolism</keyword>
<dbReference type="InterPro" id="IPR020845">
    <property type="entry name" value="AMP-binding_CS"/>
</dbReference>
<evidence type="ECO:0000313" key="7">
    <source>
        <dbReference type="Proteomes" id="UP000001935"/>
    </source>
</evidence>
<evidence type="ECO:0000256" key="4">
    <source>
        <dbReference type="ARBA" id="ARBA00024484"/>
    </source>
</evidence>
<dbReference type="Pfam" id="PF00501">
    <property type="entry name" value="AMP-binding"/>
    <property type="match status" value="1"/>
</dbReference>
<feature type="domain" description="AMP-dependent synthetase/ligase" evidence="5">
    <location>
        <begin position="34"/>
        <end position="444"/>
    </location>
</feature>
<evidence type="ECO:0000256" key="3">
    <source>
        <dbReference type="ARBA" id="ARBA00023098"/>
    </source>
</evidence>
<dbReference type="PROSITE" id="PS00455">
    <property type="entry name" value="AMP_BINDING"/>
    <property type="match status" value="1"/>
</dbReference>
<accession>Q2IDJ9</accession>
<dbReference type="Gene3D" id="3.40.50.12780">
    <property type="entry name" value="N-terminal domain of ligase-like"/>
    <property type="match status" value="1"/>
</dbReference>
<dbReference type="CDD" id="cd05907">
    <property type="entry name" value="VL_LC_FACS_like"/>
    <property type="match status" value="1"/>
</dbReference>
<organism evidence="6 7">
    <name type="scientific">Anaeromyxobacter dehalogenans (strain 2CP-C)</name>
    <dbReference type="NCBI Taxonomy" id="290397"/>
    <lineage>
        <taxon>Bacteria</taxon>
        <taxon>Pseudomonadati</taxon>
        <taxon>Myxococcota</taxon>
        <taxon>Myxococcia</taxon>
        <taxon>Myxococcales</taxon>
        <taxon>Cystobacterineae</taxon>
        <taxon>Anaeromyxobacteraceae</taxon>
        <taxon>Anaeromyxobacter</taxon>
    </lineage>
</organism>
<dbReference type="GO" id="GO:0016020">
    <property type="term" value="C:membrane"/>
    <property type="evidence" value="ECO:0007669"/>
    <property type="project" value="TreeGrafter"/>
</dbReference>
<dbReference type="EMBL" id="CP000251">
    <property type="protein sequence ID" value="ABC82656.1"/>
    <property type="molecule type" value="Genomic_DNA"/>
</dbReference>
<dbReference type="PANTHER" id="PTHR43272">
    <property type="entry name" value="LONG-CHAIN-FATTY-ACID--COA LIGASE"/>
    <property type="match status" value="1"/>
</dbReference>
<dbReference type="GO" id="GO:0004467">
    <property type="term" value="F:long-chain fatty acid-CoA ligase activity"/>
    <property type="evidence" value="ECO:0007669"/>
    <property type="project" value="UniProtKB-EC"/>
</dbReference>
<dbReference type="STRING" id="290397.Adeh_2886"/>
<comment type="catalytic activity">
    <reaction evidence="4">
        <text>a long-chain fatty acid + ATP + CoA = a long-chain fatty acyl-CoA + AMP + diphosphate</text>
        <dbReference type="Rhea" id="RHEA:15421"/>
        <dbReference type="ChEBI" id="CHEBI:30616"/>
        <dbReference type="ChEBI" id="CHEBI:33019"/>
        <dbReference type="ChEBI" id="CHEBI:57287"/>
        <dbReference type="ChEBI" id="CHEBI:57560"/>
        <dbReference type="ChEBI" id="CHEBI:83139"/>
        <dbReference type="ChEBI" id="CHEBI:456215"/>
        <dbReference type="EC" id="6.2.1.3"/>
    </reaction>
    <physiologicalReaction direction="left-to-right" evidence="4">
        <dbReference type="Rhea" id="RHEA:15422"/>
    </physiologicalReaction>
</comment>
<evidence type="ECO:0000256" key="1">
    <source>
        <dbReference type="ARBA" id="ARBA00022598"/>
    </source>
</evidence>
<name>Q2IDJ9_ANADE</name>
<dbReference type="AlphaFoldDB" id="Q2IDJ9"/>
<dbReference type="HOGENOM" id="CLU_000022_45_5_7"/>
<evidence type="ECO:0000259" key="5">
    <source>
        <dbReference type="Pfam" id="PF00501"/>
    </source>
</evidence>
<dbReference type="InterPro" id="IPR000873">
    <property type="entry name" value="AMP-dep_synth/lig_dom"/>
</dbReference>
<dbReference type="InterPro" id="IPR042099">
    <property type="entry name" value="ANL_N_sf"/>
</dbReference>
<evidence type="ECO:0000256" key="2">
    <source>
        <dbReference type="ARBA" id="ARBA00022832"/>
    </source>
</evidence>
<dbReference type="Pfam" id="PF23562">
    <property type="entry name" value="AMP-binding_C_3"/>
    <property type="match status" value="1"/>
</dbReference>
<dbReference type="eggNOG" id="COG1022">
    <property type="taxonomic scope" value="Bacteria"/>
</dbReference>
<protein>
    <submittedName>
        <fullName evidence="6">AMP-dependent synthetase and ligase</fullName>
    </submittedName>
</protein>
<keyword evidence="1 6" id="KW-0436">Ligase</keyword>
<evidence type="ECO:0000313" key="6">
    <source>
        <dbReference type="EMBL" id="ABC82656.1"/>
    </source>
</evidence>
<keyword evidence="2" id="KW-0276">Fatty acid metabolism</keyword>
<reference evidence="6 7" key="1">
    <citation type="submission" date="2006-01" db="EMBL/GenBank/DDBJ databases">
        <title>Complete sequence of Anaeromyxobacter dehalogenans 2CP-C.</title>
        <authorList>
            <consortium name="US DOE Joint Genome Institute"/>
            <person name="Copeland A."/>
            <person name="Lucas S."/>
            <person name="Lapidus A."/>
            <person name="Barry K."/>
            <person name="Detter J.C."/>
            <person name="Glavina T."/>
            <person name="Hammon N."/>
            <person name="Israni S."/>
            <person name="Pitluck S."/>
            <person name="Brettin T."/>
            <person name="Bruce D."/>
            <person name="Han C."/>
            <person name="Tapia R."/>
            <person name="Gilna P."/>
            <person name="Kiss H."/>
            <person name="Schmutz J."/>
            <person name="Larimer F."/>
            <person name="Land M."/>
            <person name="Kyrpides N."/>
            <person name="Anderson I."/>
            <person name="Sanford R.A."/>
            <person name="Ritalahti K.M."/>
            <person name="Thomas H.S."/>
            <person name="Kirby J.R."/>
            <person name="Zhulin I.B."/>
            <person name="Loeffler F.E."/>
            <person name="Richardson P."/>
        </authorList>
    </citation>
    <scope>NUCLEOTIDE SEQUENCE [LARGE SCALE GENOMIC DNA]</scope>
    <source>
        <strain evidence="6 7">2CP-C</strain>
    </source>
</reference>